<gene>
    <name evidence="3" type="ORF">AVEN_118463_1</name>
</gene>
<dbReference type="AlphaFoldDB" id="A0A4Y2UMB8"/>
<dbReference type="Proteomes" id="UP000499080">
    <property type="component" value="Unassembled WGS sequence"/>
</dbReference>
<keyword evidence="4" id="KW-1185">Reference proteome</keyword>
<evidence type="ECO:0000313" key="4">
    <source>
        <dbReference type="Proteomes" id="UP000499080"/>
    </source>
</evidence>
<proteinExistence type="predicted"/>
<dbReference type="SUPFAM" id="SSF46689">
    <property type="entry name" value="Homeodomain-like"/>
    <property type="match status" value="1"/>
</dbReference>
<comment type="subcellular location">
    <subcellularLocation>
        <location evidence="1">Nucleus</location>
    </subcellularLocation>
</comment>
<feature type="domain" description="Transposase Tc1-like" evidence="2">
    <location>
        <begin position="70"/>
        <end position="123"/>
    </location>
</feature>
<accession>A0A4Y2UMB8</accession>
<dbReference type="Pfam" id="PF13384">
    <property type="entry name" value="HTH_23"/>
    <property type="match status" value="1"/>
</dbReference>
<dbReference type="Pfam" id="PF01498">
    <property type="entry name" value="HTH_Tnp_Tc3_2"/>
    <property type="match status" value="1"/>
</dbReference>
<evidence type="ECO:0000259" key="2">
    <source>
        <dbReference type="Pfam" id="PF01498"/>
    </source>
</evidence>
<dbReference type="OrthoDB" id="8060176at2759"/>
<dbReference type="GO" id="GO:0005634">
    <property type="term" value="C:nucleus"/>
    <property type="evidence" value="ECO:0007669"/>
    <property type="project" value="UniProtKB-SubCell"/>
</dbReference>
<evidence type="ECO:0000313" key="3">
    <source>
        <dbReference type="EMBL" id="GBO13372.1"/>
    </source>
</evidence>
<protein>
    <recommendedName>
        <fullName evidence="2">Transposase Tc1-like domain-containing protein</fullName>
    </recommendedName>
</protein>
<reference evidence="3 4" key="1">
    <citation type="journal article" date="2019" name="Sci. Rep.">
        <title>Orb-weaving spider Araneus ventricosus genome elucidates the spidroin gene catalogue.</title>
        <authorList>
            <person name="Kono N."/>
            <person name="Nakamura H."/>
            <person name="Ohtoshi R."/>
            <person name="Moran D.A.P."/>
            <person name="Shinohara A."/>
            <person name="Yoshida Y."/>
            <person name="Fujiwara M."/>
            <person name="Mori M."/>
            <person name="Tomita M."/>
            <person name="Arakawa K."/>
        </authorList>
    </citation>
    <scope>NUCLEOTIDE SEQUENCE [LARGE SCALE GENOMIC DNA]</scope>
</reference>
<dbReference type="InterPro" id="IPR009057">
    <property type="entry name" value="Homeodomain-like_sf"/>
</dbReference>
<dbReference type="GO" id="GO:0015074">
    <property type="term" value="P:DNA integration"/>
    <property type="evidence" value="ECO:0007669"/>
    <property type="project" value="InterPro"/>
</dbReference>
<dbReference type="InterPro" id="IPR002492">
    <property type="entry name" value="Transposase_Tc1-like"/>
</dbReference>
<name>A0A4Y2UMB8_ARAVE</name>
<organism evidence="3 4">
    <name type="scientific">Araneus ventricosus</name>
    <name type="common">Orbweaver spider</name>
    <name type="synonym">Epeira ventricosa</name>
    <dbReference type="NCBI Taxonomy" id="182803"/>
    <lineage>
        <taxon>Eukaryota</taxon>
        <taxon>Metazoa</taxon>
        <taxon>Ecdysozoa</taxon>
        <taxon>Arthropoda</taxon>
        <taxon>Chelicerata</taxon>
        <taxon>Arachnida</taxon>
        <taxon>Araneae</taxon>
        <taxon>Araneomorphae</taxon>
        <taxon>Entelegynae</taxon>
        <taxon>Araneoidea</taxon>
        <taxon>Araneidae</taxon>
        <taxon>Araneus</taxon>
    </lineage>
</organism>
<sequence>MGKFKYVTEWQKGAIVFGGAHGHTVSEVSGFVGVSQRTVQRVYKQWCNRRSHETRRQNCGRKKILTERDRRRVSRLVNQNRFHTRQELLPSVNESPSQPVSERTLRRELHTMNIWSRVPRKRP</sequence>
<comment type="caution">
    <text evidence="3">The sequence shown here is derived from an EMBL/GenBank/DDBJ whole genome shotgun (WGS) entry which is preliminary data.</text>
</comment>
<evidence type="ECO:0000256" key="1">
    <source>
        <dbReference type="ARBA" id="ARBA00004123"/>
    </source>
</evidence>
<dbReference type="GO" id="GO:0006313">
    <property type="term" value="P:DNA transposition"/>
    <property type="evidence" value="ECO:0007669"/>
    <property type="project" value="InterPro"/>
</dbReference>
<dbReference type="EMBL" id="BGPR01037700">
    <property type="protein sequence ID" value="GBO13372.1"/>
    <property type="molecule type" value="Genomic_DNA"/>
</dbReference>
<dbReference type="GO" id="GO:0003677">
    <property type="term" value="F:DNA binding"/>
    <property type="evidence" value="ECO:0007669"/>
    <property type="project" value="InterPro"/>
</dbReference>